<feature type="region of interest" description="Disordered" evidence="1">
    <location>
        <begin position="152"/>
        <end position="186"/>
    </location>
</feature>
<dbReference type="GO" id="GO:1990404">
    <property type="term" value="F:NAD+-protein mono-ADP-ribosyltransferase activity"/>
    <property type="evidence" value="ECO:0007669"/>
    <property type="project" value="TreeGrafter"/>
</dbReference>
<dbReference type="SUPFAM" id="SSF56399">
    <property type="entry name" value="ADP-ribosylation"/>
    <property type="match status" value="1"/>
</dbReference>
<evidence type="ECO:0000256" key="1">
    <source>
        <dbReference type="SAM" id="MobiDB-lite"/>
    </source>
</evidence>
<dbReference type="Pfam" id="PF18738">
    <property type="entry name" value="HEPN_DZIP3"/>
    <property type="match status" value="1"/>
</dbReference>
<name>A0A8B8CKV6_CRAVI</name>
<keyword evidence="3" id="KW-1185">Reference proteome</keyword>
<feature type="region of interest" description="Disordered" evidence="1">
    <location>
        <begin position="344"/>
        <end position="391"/>
    </location>
</feature>
<protein>
    <submittedName>
        <fullName evidence="4">Uncharacterized protein LOC111120097</fullName>
    </submittedName>
</protein>
<gene>
    <name evidence="4" type="primary">LOC111120097</name>
</gene>
<proteinExistence type="predicted"/>
<dbReference type="InterPro" id="IPR027417">
    <property type="entry name" value="P-loop_NTPase"/>
</dbReference>
<dbReference type="GO" id="GO:0003950">
    <property type="term" value="F:NAD+ poly-ADP-ribosyltransferase activity"/>
    <property type="evidence" value="ECO:0007669"/>
    <property type="project" value="TreeGrafter"/>
</dbReference>
<organism evidence="3 4">
    <name type="scientific">Crassostrea virginica</name>
    <name type="common">Eastern oyster</name>
    <dbReference type="NCBI Taxonomy" id="6565"/>
    <lineage>
        <taxon>Eukaryota</taxon>
        <taxon>Metazoa</taxon>
        <taxon>Spiralia</taxon>
        <taxon>Lophotrochozoa</taxon>
        <taxon>Mollusca</taxon>
        <taxon>Bivalvia</taxon>
        <taxon>Autobranchia</taxon>
        <taxon>Pteriomorphia</taxon>
        <taxon>Ostreida</taxon>
        <taxon>Ostreoidea</taxon>
        <taxon>Ostreidae</taxon>
        <taxon>Crassostrea</taxon>
    </lineage>
</organism>
<reference evidence="4" key="1">
    <citation type="submission" date="2025-08" db="UniProtKB">
        <authorList>
            <consortium name="RefSeq"/>
        </authorList>
    </citation>
    <scope>IDENTIFICATION</scope>
    <source>
        <tissue evidence="4">Whole sample</tissue>
    </source>
</reference>
<dbReference type="OrthoDB" id="6122620at2759"/>
<dbReference type="AlphaFoldDB" id="A0A8B8CKV6"/>
<dbReference type="Gene3D" id="3.40.50.300">
    <property type="entry name" value="P-loop containing nucleotide triphosphate hydrolases"/>
    <property type="match status" value="1"/>
</dbReference>
<dbReference type="KEGG" id="cvn:111120097"/>
<dbReference type="InterPro" id="IPR041249">
    <property type="entry name" value="HEPN_DZIP3"/>
</dbReference>
<accession>A0A8B8CKV6</accession>
<evidence type="ECO:0000313" key="3">
    <source>
        <dbReference type="Proteomes" id="UP000694844"/>
    </source>
</evidence>
<dbReference type="Proteomes" id="UP000694844">
    <property type="component" value="Chromosome 2"/>
</dbReference>
<dbReference type="RefSeq" id="XP_022316477.1">
    <property type="nucleotide sequence ID" value="XM_022460769.1"/>
</dbReference>
<dbReference type="PANTHER" id="PTHR45740:SF2">
    <property type="entry name" value="POLY [ADP-RIBOSE] POLYMERASE"/>
    <property type="match status" value="1"/>
</dbReference>
<feature type="compositionally biased region" description="Polar residues" evidence="1">
    <location>
        <begin position="170"/>
        <end position="186"/>
    </location>
</feature>
<dbReference type="Gene3D" id="3.90.228.10">
    <property type="match status" value="1"/>
</dbReference>
<dbReference type="InterPro" id="IPR051712">
    <property type="entry name" value="ARTD-AVP"/>
</dbReference>
<dbReference type="PANTHER" id="PTHR45740">
    <property type="entry name" value="POLY [ADP-RIBOSE] POLYMERASE"/>
    <property type="match status" value="1"/>
</dbReference>
<sequence>MQSEETLSLLEIQQLENIEADIDELGIEYILQLPDDQKIYPLIAKKLKIPQEILKWGLDNRKKFVRSMKIGNIPVYNGRTMVIGCALAGKTTLVKKMKGDRNLKTESTSGIEIHSHIFKLNSDESTIEACENIDQQKGCLCLSPSILEKSEENTTETPFCGNEEVEPDITKSSRTPKVDNAFSSPNTTEVTLSSDIDDFIYVTDTEANESDQPINNSTSAMDVSPQKFHAKLEQKYDFNDCTASVNTNNLKMLSLLDFAGHSAYYACHHIFFSPRAVFILVVDMTKELSSVAIEACKEQNLIYSDWTYADYIRYWLGSIHTYSSKEAPVILAISHAEAIGADSKKKDTVQTKESTQAKEIQLGTPNTDAQTKKQNKPTEESGIEADITNVNRSERQELKKSHFSYSGAGSDGDRTRFFRLSLIIIDELTQILRDLLHNEVPPTQILKKVIKVKHLTKTLRKDQIAIITNANTRGYQDFDITLLYTLLRNVCQNITPPSQNWGVFNMPSPNEVTVGDDIERIRLIRNSLFGHMTEAAISKTEFKKHWSIISGICTRIQTLLNKDYVKRLQDAEERSIDPDTEEKYLQLIKRQAEEERAIRDLLQSALAQGNANRDMLQNLQISIPQNIQNIWTAATQTCEGSSLLESEDYAVTQNGEDRLRLENEHCGSAFGPVVSYKQPLQKTEPPRGTPEWIDWKCCEDPRTPSYWTKYTSWKTLKEWNLSVRTTSYSLEKVDKRVYNSIKAALKSTLGGAKIISIQRVENVHLYQKYAAKCQKLCRETKLEGSFTPLDILKGSKGPVKSMKQLDPSITQHTCPEFNEYYFFHGAHANAVQSICSQGLDWLQMVVAYMDRKLPLSQRVIRVLITEDNIQCF</sequence>
<evidence type="ECO:0000259" key="2">
    <source>
        <dbReference type="Pfam" id="PF18738"/>
    </source>
</evidence>
<feature type="compositionally biased region" description="Polar residues" evidence="1">
    <location>
        <begin position="351"/>
        <end position="369"/>
    </location>
</feature>
<dbReference type="SUPFAM" id="SSF52540">
    <property type="entry name" value="P-loop containing nucleoside triphosphate hydrolases"/>
    <property type="match status" value="1"/>
</dbReference>
<dbReference type="GeneID" id="111120097"/>
<evidence type="ECO:0000313" key="4">
    <source>
        <dbReference type="RefSeq" id="XP_022316477.1"/>
    </source>
</evidence>
<dbReference type="GO" id="GO:0005634">
    <property type="term" value="C:nucleus"/>
    <property type="evidence" value="ECO:0007669"/>
    <property type="project" value="TreeGrafter"/>
</dbReference>
<feature type="domain" description="DZIP3-like HEPN" evidence="2">
    <location>
        <begin position="452"/>
        <end position="584"/>
    </location>
</feature>